<evidence type="ECO:0000313" key="2">
    <source>
        <dbReference type="EMBL" id="KAA1418637.1"/>
    </source>
</evidence>
<name>A0A5B1LG67_9ACTN</name>
<reference evidence="2 3" key="1">
    <citation type="submission" date="2019-09" db="EMBL/GenBank/DDBJ databases">
        <title>Nocardioides panacisoli sp. nov., isolated from the soil of a ginseng field.</title>
        <authorList>
            <person name="Cho C."/>
        </authorList>
    </citation>
    <scope>NUCLEOTIDE SEQUENCE [LARGE SCALE GENOMIC DNA]</scope>
    <source>
        <strain evidence="2 3">BN130099</strain>
    </source>
</reference>
<organism evidence="2 3">
    <name type="scientific">Nocardioides humilatus</name>
    <dbReference type="NCBI Taxonomy" id="2607660"/>
    <lineage>
        <taxon>Bacteria</taxon>
        <taxon>Bacillati</taxon>
        <taxon>Actinomycetota</taxon>
        <taxon>Actinomycetes</taxon>
        <taxon>Propionibacteriales</taxon>
        <taxon>Nocardioidaceae</taxon>
        <taxon>Nocardioides</taxon>
    </lineage>
</organism>
<accession>A0A5B1LG67</accession>
<comment type="caution">
    <text evidence="2">The sequence shown here is derived from an EMBL/GenBank/DDBJ whole genome shotgun (WGS) entry which is preliminary data.</text>
</comment>
<proteinExistence type="predicted"/>
<dbReference type="Proteomes" id="UP000325003">
    <property type="component" value="Unassembled WGS sequence"/>
</dbReference>
<keyword evidence="3" id="KW-1185">Reference proteome</keyword>
<dbReference type="AlphaFoldDB" id="A0A5B1LG67"/>
<keyword evidence="1" id="KW-0732">Signal</keyword>
<feature type="signal peptide" evidence="1">
    <location>
        <begin position="1"/>
        <end position="24"/>
    </location>
</feature>
<reference evidence="2 3" key="2">
    <citation type="submission" date="2019-09" db="EMBL/GenBank/DDBJ databases">
        <authorList>
            <person name="Jin C."/>
        </authorList>
    </citation>
    <scope>NUCLEOTIDE SEQUENCE [LARGE SCALE GENOMIC DNA]</scope>
    <source>
        <strain evidence="2 3">BN130099</strain>
    </source>
</reference>
<dbReference type="RefSeq" id="WP_149727977.1">
    <property type="nucleotide sequence ID" value="NZ_VUJV01000003.1"/>
</dbReference>
<sequence>MRKQILGATAAILGASAFSIGLPAAPTHGVAWKASTALPFPAGTVSEVEVISTGDGDAVAAAIVNGGVLATTAVDGVWSGYAQVRVPVNASGLAIAANNSGDVVVGWKEEISGDTRFVTSRQTGPTTFGGLQYLTPGNGADVVGNPELGITGGRKVIVAATIDDVDDDIDNQLVVTEAAEGANPGTPKMISASDSWNPSLDVNQKGEALLAYTYTGLVTDVVSVARRSAAGVWNLGNSTHNSGDVAAYPDVALSDNGQGQVVFAVVKNGFYVAESSRILPNGTVENADSISPLDEYVYEVSVDINATGSALFTWVAKQNGLARIRYATAADQADPAPSQLLLGANVDFTTPTARIADSGLKVIQYYTAGYVTTQYRTGSVQPWVSSSTASGFSPGHSVDVDAAGNAVSVAFKPSNATGRFLDAVGPVITMDALPINMLVNPPLPMTTFGISWDMSDSLSGIPSSDVYTTTAKWNEASHGNPYVIVNDVNGSEAAVPWMLGTTYCLQVRPTDSAGNSTTTDKQCTTIPLDDRALVGDGWNETVQTGNFRNTLLTTTKHGRTLTRTGVKAKRLALVVRKSENSGSVKVTFGGEVLGTFSLKGAGKKKVIDLASYGTVKTGTLKIQVTSADGKLVSIDGLVVAK</sequence>
<evidence type="ECO:0008006" key="4">
    <source>
        <dbReference type="Google" id="ProtNLM"/>
    </source>
</evidence>
<gene>
    <name evidence="2" type="ORF">F0U44_09055</name>
</gene>
<dbReference type="EMBL" id="VUJV01000003">
    <property type="protein sequence ID" value="KAA1418637.1"/>
    <property type="molecule type" value="Genomic_DNA"/>
</dbReference>
<evidence type="ECO:0000313" key="3">
    <source>
        <dbReference type="Proteomes" id="UP000325003"/>
    </source>
</evidence>
<protein>
    <recommendedName>
        <fullName evidence="4">Fibronectin type-III domain-containing protein</fullName>
    </recommendedName>
</protein>
<evidence type="ECO:0000256" key="1">
    <source>
        <dbReference type="SAM" id="SignalP"/>
    </source>
</evidence>
<feature type="chain" id="PRO_5023043228" description="Fibronectin type-III domain-containing protein" evidence="1">
    <location>
        <begin position="25"/>
        <end position="641"/>
    </location>
</feature>